<dbReference type="InterPro" id="IPR036055">
    <property type="entry name" value="LDL_receptor-like_sf"/>
</dbReference>
<keyword evidence="3" id="KW-0812">Transmembrane</keyword>
<evidence type="ECO:0000256" key="4">
    <source>
        <dbReference type="SAM" id="SignalP"/>
    </source>
</evidence>
<dbReference type="CDD" id="cd00041">
    <property type="entry name" value="CUB"/>
    <property type="match status" value="1"/>
</dbReference>
<keyword evidence="3" id="KW-1133">Transmembrane helix</keyword>
<keyword evidence="1 2" id="KW-1015">Disulfide bond</keyword>
<dbReference type="InterPro" id="IPR000859">
    <property type="entry name" value="CUB_dom"/>
</dbReference>
<keyword evidence="4" id="KW-0732">Signal</keyword>
<evidence type="ECO:0000256" key="3">
    <source>
        <dbReference type="SAM" id="Phobius"/>
    </source>
</evidence>
<feature type="chain" id="PRO_5007631578" evidence="4">
    <location>
        <begin position="18"/>
        <end position="359"/>
    </location>
</feature>
<dbReference type="PROSITE" id="PS01209">
    <property type="entry name" value="LDLRA_1"/>
    <property type="match status" value="1"/>
</dbReference>
<feature type="signal peptide" evidence="4">
    <location>
        <begin position="1"/>
        <end position="17"/>
    </location>
</feature>
<dbReference type="SUPFAM" id="SSF49854">
    <property type="entry name" value="Spermadhesin, CUB domain"/>
    <property type="match status" value="1"/>
</dbReference>
<feature type="domain" description="CUB" evidence="5">
    <location>
        <begin position="32"/>
        <end position="168"/>
    </location>
</feature>
<evidence type="ECO:0000313" key="6">
    <source>
        <dbReference type="Proteomes" id="UP000046393"/>
    </source>
</evidence>
<evidence type="ECO:0000259" key="5">
    <source>
        <dbReference type="PROSITE" id="PS01180"/>
    </source>
</evidence>
<dbReference type="Proteomes" id="UP000046393">
    <property type="component" value="Unplaced"/>
</dbReference>
<reference evidence="7" key="1">
    <citation type="submission" date="2016-04" db="UniProtKB">
        <authorList>
            <consortium name="WormBaseParasite"/>
        </authorList>
    </citation>
    <scope>IDENTIFICATION</scope>
</reference>
<dbReference type="CDD" id="cd00112">
    <property type="entry name" value="LDLa"/>
    <property type="match status" value="1"/>
</dbReference>
<evidence type="ECO:0000256" key="1">
    <source>
        <dbReference type="ARBA" id="ARBA00023157"/>
    </source>
</evidence>
<dbReference type="PROSITE" id="PS50068">
    <property type="entry name" value="LDLRA_2"/>
    <property type="match status" value="1"/>
</dbReference>
<dbReference type="InterPro" id="IPR035914">
    <property type="entry name" value="Sperma_CUB_dom_sf"/>
</dbReference>
<sequence>MNLLRFIIIVLISEVVADNKIDYFDDYYPNQCTGLKANEVFGESGLLISHRGYQKQSYRPGLNCVMNIFVKRGHKVRLRILEFDVGEPHQQCQKDTFFVFDREVESQPEELRKQIVKNARLLMEYCGTIQDKAPVQINSSNNAISLWWTTSHGVPTGSNGFKILWTAFRNPDKDNKCDRETEFTCESSECISLPLVCDGYKNCLDGSDENKDICGDDGALSGWKLLLFSFATVIAFLFCVIFSCWLRGCFKPAEKDLLGVVEKKPCCNGVEVSKQPLPPSFFPPQPPKLVPSIASGNLPSIEQHYTINPCNLRCSSDRRWPNLKHTVPNSRTYSWKDSTKLSSDSDYAYVRNDFRRLIT</sequence>
<dbReference type="PANTHER" id="PTHR24652">
    <property type="entry name" value="LOW-DENSITY LIPOPROTEIN RECEPTOR CLASS A DOMAIN-CONTAINING PROTEIN 2"/>
    <property type="match status" value="1"/>
</dbReference>
<dbReference type="SMART" id="SM00192">
    <property type="entry name" value="LDLa"/>
    <property type="match status" value="1"/>
</dbReference>
<protein>
    <submittedName>
        <fullName evidence="7">CUB domain-containing protein</fullName>
    </submittedName>
</protein>
<organism evidence="6 7">
    <name type="scientific">Syphacia muris</name>
    <dbReference type="NCBI Taxonomy" id="451379"/>
    <lineage>
        <taxon>Eukaryota</taxon>
        <taxon>Metazoa</taxon>
        <taxon>Ecdysozoa</taxon>
        <taxon>Nematoda</taxon>
        <taxon>Chromadorea</taxon>
        <taxon>Rhabditida</taxon>
        <taxon>Spirurina</taxon>
        <taxon>Oxyuridomorpha</taxon>
        <taxon>Oxyuroidea</taxon>
        <taxon>Oxyuridae</taxon>
        <taxon>Syphacia</taxon>
    </lineage>
</organism>
<comment type="caution">
    <text evidence="2">Lacks conserved residue(s) required for the propagation of feature annotation.</text>
</comment>
<accession>A0A158R630</accession>
<dbReference type="InterPro" id="IPR042333">
    <property type="entry name" value="LRAD2/Mig-13-like"/>
</dbReference>
<dbReference type="Gene3D" id="4.10.400.10">
    <property type="entry name" value="Low-density Lipoprotein Receptor"/>
    <property type="match status" value="1"/>
</dbReference>
<dbReference type="SUPFAM" id="SSF57424">
    <property type="entry name" value="LDL receptor-like module"/>
    <property type="match status" value="1"/>
</dbReference>
<dbReference type="Pfam" id="PF00057">
    <property type="entry name" value="Ldl_recept_a"/>
    <property type="match status" value="1"/>
</dbReference>
<dbReference type="InterPro" id="IPR023415">
    <property type="entry name" value="LDLR_class-A_CS"/>
</dbReference>
<feature type="transmembrane region" description="Helical" evidence="3">
    <location>
        <begin position="225"/>
        <end position="246"/>
    </location>
</feature>
<dbReference type="InterPro" id="IPR002172">
    <property type="entry name" value="LDrepeatLR_classA_rpt"/>
</dbReference>
<keyword evidence="3" id="KW-0472">Membrane</keyword>
<dbReference type="SMART" id="SM00042">
    <property type="entry name" value="CUB"/>
    <property type="match status" value="1"/>
</dbReference>
<name>A0A158R630_9BILA</name>
<keyword evidence="6" id="KW-1185">Reference proteome</keyword>
<dbReference type="WBParaSite" id="SMUV_0000921401-mRNA-1">
    <property type="protein sequence ID" value="SMUV_0000921401-mRNA-1"/>
    <property type="gene ID" value="SMUV_0000921401"/>
</dbReference>
<evidence type="ECO:0000313" key="7">
    <source>
        <dbReference type="WBParaSite" id="SMUV_0000921401-mRNA-1"/>
    </source>
</evidence>
<evidence type="ECO:0000256" key="2">
    <source>
        <dbReference type="PROSITE-ProRule" id="PRU00124"/>
    </source>
</evidence>
<dbReference type="PROSITE" id="PS01180">
    <property type="entry name" value="CUB"/>
    <property type="match status" value="1"/>
</dbReference>
<proteinExistence type="predicted"/>
<feature type="disulfide bond" evidence="2">
    <location>
        <begin position="185"/>
        <end position="203"/>
    </location>
</feature>
<dbReference type="AlphaFoldDB" id="A0A158R630"/>
<dbReference type="STRING" id="451379.A0A158R630"/>
<dbReference type="Gene3D" id="2.60.120.290">
    <property type="entry name" value="Spermadhesin, CUB domain"/>
    <property type="match status" value="1"/>
</dbReference>
<dbReference type="Pfam" id="PF00431">
    <property type="entry name" value="CUB"/>
    <property type="match status" value="1"/>
</dbReference>